<name>A0A916WAT1_9HYPH</name>
<gene>
    <name evidence="1" type="ORF">GCM10011385_39040</name>
</gene>
<evidence type="ECO:0000313" key="2">
    <source>
        <dbReference type="Proteomes" id="UP000636264"/>
    </source>
</evidence>
<keyword evidence="2" id="KW-1185">Reference proteome</keyword>
<reference evidence="1" key="1">
    <citation type="journal article" date="2014" name="Int. J. Syst. Evol. Microbiol.">
        <title>Complete genome sequence of Corynebacterium casei LMG S-19264T (=DSM 44701T), isolated from a smear-ripened cheese.</title>
        <authorList>
            <consortium name="US DOE Joint Genome Institute (JGI-PGF)"/>
            <person name="Walter F."/>
            <person name="Albersmeier A."/>
            <person name="Kalinowski J."/>
            <person name="Ruckert C."/>
        </authorList>
    </citation>
    <scope>NUCLEOTIDE SEQUENCE</scope>
    <source>
        <strain evidence="1">CGMCC 1.15320</strain>
    </source>
</reference>
<accession>A0A916WAT1</accession>
<proteinExistence type="predicted"/>
<sequence length="103" mass="10816">MLQRAAIIELPDDEAFAFGAVPQRGLPGFGLVLLPDPAIAAGDPVPDAGEAARQACGPFSCLSEPARFLRGALKILCGIEMVLKVRKYLSGVGGWTMILARPP</sequence>
<dbReference type="EMBL" id="BMIF01000019">
    <property type="protein sequence ID" value="GGA80986.1"/>
    <property type="molecule type" value="Genomic_DNA"/>
</dbReference>
<dbReference type="AlphaFoldDB" id="A0A916WAT1"/>
<comment type="caution">
    <text evidence="1">The sequence shown here is derived from an EMBL/GenBank/DDBJ whole genome shotgun (WGS) entry which is preliminary data.</text>
</comment>
<evidence type="ECO:0000313" key="1">
    <source>
        <dbReference type="EMBL" id="GGA80986.1"/>
    </source>
</evidence>
<reference evidence="1" key="2">
    <citation type="submission" date="2020-09" db="EMBL/GenBank/DDBJ databases">
        <authorList>
            <person name="Sun Q."/>
            <person name="Zhou Y."/>
        </authorList>
    </citation>
    <scope>NUCLEOTIDE SEQUENCE</scope>
    <source>
        <strain evidence="1">CGMCC 1.15320</strain>
    </source>
</reference>
<protein>
    <submittedName>
        <fullName evidence="1">Uncharacterized protein</fullName>
    </submittedName>
</protein>
<dbReference type="Proteomes" id="UP000636264">
    <property type="component" value="Unassembled WGS sequence"/>
</dbReference>
<organism evidence="1 2">
    <name type="scientific">Nitratireductor aestuarii</name>
    <dbReference type="NCBI Taxonomy" id="1735103"/>
    <lineage>
        <taxon>Bacteria</taxon>
        <taxon>Pseudomonadati</taxon>
        <taxon>Pseudomonadota</taxon>
        <taxon>Alphaproteobacteria</taxon>
        <taxon>Hyphomicrobiales</taxon>
        <taxon>Phyllobacteriaceae</taxon>
        <taxon>Nitratireductor</taxon>
    </lineage>
</organism>